<dbReference type="SUPFAM" id="SSF75632">
    <property type="entry name" value="Cullin homology domain"/>
    <property type="match status" value="1"/>
</dbReference>
<dbReference type="SUPFAM" id="SSF46785">
    <property type="entry name" value="Winged helix' DNA-binding domain"/>
    <property type="match status" value="1"/>
</dbReference>
<dbReference type="InterPro" id="IPR036390">
    <property type="entry name" value="WH_DNA-bd_sf"/>
</dbReference>
<dbReference type="Pfam" id="PF00888">
    <property type="entry name" value="Cullin"/>
    <property type="match status" value="1"/>
</dbReference>
<comment type="pathway">
    <text evidence="2">Protein modification; protein ubiquitination.</text>
</comment>
<evidence type="ECO:0000256" key="3">
    <source>
        <dbReference type="ARBA" id="ARBA00006019"/>
    </source>
</evidence>
<dbReference type="GO" id="GO:0006950">
    <property type="term" value="P:response to stress"/>
    <property type="evidence" value="ECO:0007669"/>
    <property type="project" value="UniProtKB-ARBA"/>
</dbReference>
<evidence type="ECO:0000256" key="7">
    <source>
        <dbReference type="PROSITE-ProRule" id="PRU00330"/>
    </source>
</evidence>
<dbReference type="GO" id="GO:0005634">
    <property type="term" value="C:nucleus"/>
    <property type="evidence" value="ECO:0007669"/>
    <property type="project" value="UniProtKB-SubCell"/>
</dbReference>
<feature type="domain" description="Cullin family profile" evidence="10">
    <location>
        <begin position="423"/>
        <end position="657"/>
    </location>
</feature>
<feature type="region of interest" description="Disordered" evidence="9">
    <location>
        <begin position="1"/>
        <end position="29"/>
    </location>
</feature>
<dbReference type="FunFam" id="1.20.1310.10:FF:000036">
    <property type="entry name" value="SCF ubiquitin ligase subunit CulC, putative"/>
    <property type="match status" value="1"/>
</dbReference>
<dbReference type="InterPro" id="IPR036388">
    <property type="entry name" value="WH-like_DNA-bd_sf"/>
</dbReference>
<dbReference type="Gene3D" id="3.30.230.130">
    <property type="entry name" value="Cullin, Chain C, Domain 2"/>
    <property type="match status" value="1"/>
</dbReference>
<dbReference type="InterPro" id="IPR019559">
    <property type="entry name" value="Cullin_neddylation_domain"/>
</dbReference>
<dbReference type="InterPro" id="IPR016158">
    <property type="entry name" value="Cullin_homology"/>
</dbReference>
<dbReference type="GO" id="GO:0006915">
    <property type="term" value="P:apoptotic process"/>
    <property type="evidence" value="ECO:0007669"/>
    <property type="project" value="UniProtKB-ARBA"/>
</dbReference>
<comment type="caution">
    <text evidence="11">The sequence shown here is derived from an EMBL/GenBank/DDBJ whole genome shotgun (WGS) entry which is preliminary data.</text>
</comment>
<feature type="compositionally biased region" description="Polar residues" evidence="9">
    <location>
        <begin position="18"/>
        <end position="29"/>
    </location>
</feature>
<dbReference type="FunFam" id="1.20.1310.10:FF:000001">
    <property type="entry name" value="Cullin 3"/>
    <property type="match status" value="1"/>
</dbReference>
<dbReference type="SMART" id="SM00182">
    <property type="entry name" value="CULLIN"/>
    <property type="match status" value="1"/>
</dbReference>
<evidence type="ECO:0000313" key="11">
    <source>
        <dbReference type="EMBL" id="CAG8530099.1"/>
    </source>
</evidence>
<comment type="subcellular location">
    <subcellularLocation>
        <location evidence="1">Nucleus</location>
    </subcellularLocation>
</comment>
<dbReference type="SUPFAM" id="SSF74788">
    <property type="entry name" value="Cullin repeat-like"/>
    <property type="match status" value="1"/>
</dbReference>
<dbReference type="InterPro" id="IPR016159">
    <property type="entry name" value="Cullin_repeat-like_dom_sf"/>
</dbReference>
<keyword evidence="12" id="KW-1185">Reference proteome</keyword>
<keyword evidence="5" id="KW-0832">Ubl conjugation</keyword>
<evidence type="ECO:0000256" key="4">
    <source>
        <dbReference type="ARBA" id="ARBA00022499"/>
    </source>
</evidence>
<dbReference type="FunFam" id="1.20.1310.10:FF:000002">
    <property type="entry name" value="cullin-3 isoform X1"/>
    <property type="match status" value="1"/>
</dbReference>
<evidence type="ECO:0000313" key="12">
    <source>
        <dbReference type="Proteomes" id="UP000789739"/>
    </source>
</evidence>
<dbReference type="Pfam" id="PF10557">
    <property type="entry name" value="Cullin_Nedd8"/>
    <property type="match status" value="1"/>
</dbReference>
<dbReference type="FunFam" id="1.20.1310.10:FF:000006">
    <property type="entry name" value="Cullin 3"/>
    <property type="match status" value="1"/>
</dbReference>
<dbReference type="InterPro" id="IPR059120">
    <property type="entry name" value="Cullin-like_AB"/>
</dbReference>
<evidence type="ECO:0000256" key="6">
    <source>
        <dbReference type="ARBA" id="ARBA00023242"/>
    </source>
</evidence>
<dbReference type="GO" id="GO:0080090">
    <property type="term" value="P:regulation of primary metabolic process"/>
    <property type="evidence" value="ECO:0007669"/>
    <property type="project" value="UniProtKB-ARBA"/>
</dbReference>
<accession>A0A9N9AIE6</accession>
<organism evidence="11 12">
    <name type="scientific">Paraglomus brasilianum</name>
    <dbReference type="NCBI Taxonomy" id="144538"/>
    <lineage>
        <taxon>Eukaryota</taxon>
        <taxon>Fungi</taxon>
        <taxon>Fungi incertae sedis</taxon>
        <taxon>Mucoromycota</taxon>
        <taxon>Glomeromycotina</taxon>
        <taxon>Glomeromycetes</taxon>
        <taxon>Paraglomerales</taxon>
        <taxon>Paraglomeraceae</taxon>
        <taxon>Paraglomus</taxon>
    </lineage>
</organism>
<dbReference type="AlphaFoldDB" id="A0A9N9AIE6"/>
<feature type="compositionally biased region" description="Polar residues" evidence="9">
    <location>
        <begin position="1"/>
        <end position="10"/>
    </location>
</feature>
<evidence type="ECO:0000256" key="5">
    <source>
        <dbReference type="ARBA" id="ARBA00022843"/>
    </source>
</evidence>
<dbReference type="PANTHER" id="PTHR11932">
    <property type="entry name" value="CULLIN"/>
    <property type="match status" value="1"/>
</dbReference>
<gene>
    <name evidence="11" type="ORF">PBRASI_LOCUS4066</name>
</gene>
<dbReference type="Proteomes" id="UP000789739">
    <property type="component" value="Unassembled WGS sequence"/>
</dbReference>
<reference evidence="11" key="1">
    <citation type="submission" date="2021-06" db="EMBL/GenBank/DDBJ databases">
        <authorList>
            <person name="Kallberg Y."/>
            <person name="Tangrot J."/>
            <person name="Rosling A."/>
        </authorList>
    </citation>
    <scope>NUCLEOTIDE SEQUENCE</scope>
    <source>
        <strain evidence="11">BR232B</strain>
    </source>
</reference>
<dbReference type="GO" id="GO:0010468">
    <property type="term" value="P:regulation of gene expression"/>
    <property type="evidence" value="ECO:0007669"/>
    <property type="project" value="UniProtKB-ARBA"/>
</dbReference>
<evidence type="ECO:0000256" key="9">
    <source>
        <dbReference type="SAM" id="MobiDB-lite"/>
    </source>
</evidence>
<comment type="similarity">
    <text evidence="3 7 8">Belongs to the cullin family.</text>
</comment>
<dbReference type="GO" id="GO:0031625">
    <property type="term" value="F:ubiquitin protein ligase binding"/>
    <property type="evidence" value="ECO:0007669"/>
    <property type="project" value="InterPro"/>
</dbReference>
<sequence>MSSRRGGQKQSAKKSSRKTSPTETQNNNTWERLAQAIREIHKKNASVLSFEELYRNAYNMVLHKNGEKLYSGVKDVITQHLEEVALKEVAPAFPVSETSIVSRRAASGGNGGNFLKVLKRVWEDHTTCMMMIRDILMYMDRVYAKSAKVALVYDLGLELFCNTIVRSPQLPIQTHLLNVLLQQIRLERENEIIDRSAVKAAMNMLLELTDSTNHESVYAIDFEGKFLETSEDFYNLEGQNLVAKCDAPEYMKKVENRLTEEEQRIRHYLSVTTEPKIRAIVEKQMISKHLKTVIEMENSGLIPMLTNEKMDDLARMYKLFFRVDTGHEEMKSAISTHIRALGKIINEKVTSGATSLGGGEGGSNTSSANDKQTGTAVAIRWVQEVLDLKDKFDKVLSQALNNDKAFQTSFIEAFGSFINDNSKSPEFISLFIDENLKKGLKGKTEDEVDSVLDKTITLFRFINEKDVFERYYKQHLAKRLLFQRSVSDDAERGMIAKLKIECGYQFTTKLEGMFNDMRISADTMSDFREYPDKLGIARPKLDLNVTVLTSTFWPMNLSASPRCNFPAEITKACDTFQRFYLERHSGRRLTWQSNMGTADIRATFKHKKHEINVSTYQMVILLMFNDLPERDSLSYEQIKGESDIPEADLKRNLQSLACAKYRILTKEPKSKDINVNDQFFFNNDFVAPLQRIKIQTVASKVETEGERKDTREKVEEARKHQIEAAVVRIMKDRKTMEHNNLIAEVVKQLSSRFNPYPGMIKKRIEALIDRDYLERAPGDR</sequence>
<dbReference type="GO" id="GO:0000209">
    <property type="term" value="P:protein polyubiquitination"/>
    <property type="evidence" value="ECO:0007669"/>
    <property type="project" value="UniProtKB-ARBA"/>
</dbReference>
<evidence type="ECO:0000256" key="8">
    <source>
        <dbReference type="RuleBase" id="RU003829"/>
    </source>
</evidence>
<protein>
    <submittedName>
        <fullName evidence="11">11598_t:CDS:1</fullName>
    </submittedName>
</protein>
<dbReference type="Pfam" id="PF26557">
    <property type="entry name" value="Cullin_AB"/>
    <property type="match status" value="1"/>
</dbReference>
<dbReference type="InterPro" id="IPR001373">
    <property type="entry name" value="Cullin_N"/>
</dbReference>
<dbReference type="PROSITE" id="PS50069">
    <property type="entry name" value="CULLIN_2"/>
    <property type="match status" value="1"/>
</dbReference>
<dbReference type="EMBL" id="CAJVPI010000399">
    <property type="protein sequence ID" value="CAG8530099.1"/>
    <property type="molecule type" value="Genomic_DNA"/>
</dbReference>
<dbReference type="FunFam" id="3.30.230.130:FF:000011">
    <property type="entry name" value="SCF ubiquitin ligase subunit CulC, putative"/>
    <property type="match status" value="1"/>
</dbReference>
<dbReference type="InterPro" id="IPR036317">
    <property type="entry name" value="Cullin_homology_sf"/>
</dbReference>
<evidence type="ECO:0000259" key="10">
    <source>
        <dbReference type="PROSITE" id="PS50069"/>
    </source>
</evidence>
<dbReference type="GO" id="GO:0000278">
    <property type="term" value="P:mitotic cell cycle"/>
    <property type="evidence" value="ECO:0007669"/>
    <property type="project" value="UniProtKB-ARBA"/>
</dbReference>
<dbReference type="OrthoDB" id="27073at2759"/>
<dbReference type="GO" id="GO:0043161">
    <property type="term" value="P:proteasome-mediated ubiquitin-dependent protein catabolic process"/>
    <property type="evidence" value="ECO:0007669"/>
    <property type="project" value="UniProtKB-ARBA"/>
</dbReference>
<evidence type="ECO:0000256" key="2">
    <source>
        <dbReference type="ARBA" id="ARBA00004906"/>
    </source>
</evidence>
<name>A0A9N9AIE6_9GLOM</name>
<dbReference type="Gene3D" id="1.20.1310.10">
    <property type="entry name" value="Cullin Repeats"/>
    <property type="match status" value="4"/>
</dbReference>
<dbReference type="GO" id="GO:0005737">
    <property type="term" value="C:cytoplasm"/>
    <property type="evidence" value="ECO:0007669"/>
    <property type="project" value="UniProtKB-ARBA"/>
</dbReference>
<evidence type="ECO:0000256" key="1">
    <source>
        <dbReference type="ARBA" id="ARBA00004123"/>
    </source>
</evidence>
<keyword evidence="4" id="KW-1017">Isopeptide bond</keyword>
<dbReference type="FunFam" id="1.10.10.10:FF:000091">
    <property type="entry name" value="Cullin 3"/>
    <property type="match status" value="1"/>
</dbReference>
<dbReference type="GO" id="GO:0007165">
    <property type="term" value="P:signal transduction"/>
    <property type="evidence" value="ECO:0007669"/>
    <property type="project" value="UniProtKB-ARBA"/>
</dbReference>
<dbReference type="SMART" id="SM00884">
    <property type="entry name" value="Cullin_Nedd8"/>
    <property type="match status" value="1"/>
</dbReference>
<proteinExistence type="inferred from homology"/>
<dbReference type="Gene3D" id="1.10.10.10">
    <property type="entry name" value="Winged helix-like DNA-binding domain superfamily/Winged helix DNA-binding domain"/>
    <property type="match status" value="1"/>
</dbReference>
<dbReference type="InterPro" id="IPR045093">
    <property type="entry name" value="Cullin"/>
</dbReference>
<keyword evidence="6" id="KW-0539">Nucleus</keyword>